<evidence type="ECO:0000313" key="2">
    <source>
        <dbReference type="EMBL" id="EIE19725.1"/>
    </source>
</evidence>
<dbReference type="GeneID" id="17037697"/>
<keyword evidence="3" id="KW-1185">Reference proteome</keyword>
<dbReference type="OrthoDB" id="10531945at2759"/>
<feature type="compositionally biased region" description="Polar residues" evidence="1">
    <location>
        <begin position="365"/>
        <end position="384"/>
    </location>
</feature>
<feature type="region of interest" description="Disordered" evidence="1">
    <location>
        <begin position="412"/>
        <end position="677"/>
    </location>
</feature>
<name>I0YMV6_COCSC</name>
<dbReference type="KEGG" id="csl:COCSUDRAFT_58457"/>
<proteinExistence type="predicted"/>
<dbReference type="AlphaFoldDB" id="I0YMV6"/>
<feature type="compositionally biased region" description="Basic and acidic residues" evidence="1">
    <location>
        <begin position="589"/>
        <end position="606"/>
    </location>
</feature>
<accession>I0YMV6</accession>
<dbReference type="RefSeq" id="XP_005644269.1">
    <property type="nucleotide sequence ID" value="XM_005644212.1"/>
</dbReference>
<reference evidence="2 3" key="1">
    <citation type="journal article" date="2012" name="Genome Biol.">
        <title>The genome of the polar eukaryotic microalga coccomyxa subellipsoidea reveals traits of cold adaptation.</title>
        <authorList>
            <person name="Blanc G."/>
            <person name="Agarkova I."/>
            <person name="Grimwood J."/>
            <person name="Kuo A."/>
            <person name="Brueggeman A."/>
            <person name="Dunigan D."/>
            <person name="Gurnon J."/>
            <person name="Ladunga I."/>
            <person name="Lindquist E."/>
            <person name="Lucas S."/>
            <person name="Pangilinan J."/>
            <person name="Proschold T."/>
            <person name="Salamov A."/>
            <person name="Schmutz J."/>
            <person name="Weeks D."/>
            <person name="Yamada T."/>
            <person name="Claverie J.M."/>
            <person name="Grigoriev I."/>
            <person name="Van Etten J."/>
            <person name="Lomsadze A."/>
            <person name="Borodovsky M."/>
        </authorList>
    </citation>
    <scope>NUCLEOTIDE SEQUENCE [LARGE SCALE GENOMIC DNA]</scope>
    <source>
        <strain evidence="2 3">C-169</strain>
    </source>
</reference>
<feature type="region of interest" description="Disordered" evidence="1">
    <location>
        <begin position="354"/>
        <end position="385"/>
    </location>
</feature>
<protein>
    <submittedName>
        <fullName evidence="2">Uncharacterized protein</fullName>
    </submittedName>
</protein>
<gene>
    <name evidence="2" type="ORF">COCSUDRAFT_58457</name>
</gene>
<feature type="compositionally biased region" description="Low complexity" evidence="1">
    <location>
        <begin position="139"/>
        <end position="151"/>
    </location>
</feature>
<feature type="compositionally biased region" description="Basic and acidic residues" evidence="1">
    <location>
        <begin position="638"/>
        <end position="649"/>
    </location>
</feature>
<evidence type="ECO:0000256" key="1">
    <source>
        <dbReference type="SAM" id="MobiDB-lite"/>
    </source>
</evidence>
<comment type="caution">
    <text evidence="2">The sequence shown here is derived from an EMBL/GenBank/DDBJ whole genome shotgun (WGS) entry which is preliminary data.</text>
</comment>
<evidence type="ECO:0000313" key="3">
    <source>
        <dbReference type="Proteomes" id="UP000007264"/>
    </source>
</evidence>
<dbReference type="Proteomes" id="UP000007264">
    <property type="component" value="Unassembled WGS sequence"/>
</dbReference>
<feature type="region of interest" description="Disordered" evidence="1">
    <location>
        <begin position="115"/>
        <end position="240"/>
    </location>
</feature>
<sequence length="698" mass="73254">MWAQEEAAVAAAGQSGAGSTVTVDRAWLESLLLDELGSRINSLSDQELMAMLEQLVRSRQPGSSQRSAIPDNSRGLSNPLQGMSLAWPWAQRQAPELQGQTSNAGDNVLERITGSLPGWLKGPSDAVPDASAANQGQIDSDAPPSASYDSPTQPQDAPRSSAPLPEGVSSRGSQPMSMSERPTVGAVPPGTPSSGGSTSERHSEAPVANEAEAARAAGQARSPEAADGTPRREEADLTGSLLEASGLPLRLREDGLPEASSAAGEQRLLQGKVFLERAWQVAGTAAAAVAAALTTGLNSIPADSRFQNLQTGSDGSLPAVVDIAPQIALLAGLGVGIYTLLRLVGFDNSDKSGDVDPADEVASNLPRQPTATIQPRSQAESGQTARKLPSAWDLLKLVPNTLLGFPVSISSPSAPASSVMPEPPPDSYAQGGPDVMRQPPRGPPSPSGPILSPGRRSDAGSEHSQQPDTILWRREEAPNRSRQAAEPAADVLWVRDEGAQAPRGGASVPRDSAAPDSTVLWRRDESSAPRSLTFPGPSLNSARIGTASVPLQNRYQNGLPDPVSDEADPWTAPQQLQPPVNPDTATAEEWVRMHAELQQRGEDPWREPLGNGAQTAQPISGRPGTAEVGGRSAAVGSAHDKDRGEDGRRHGAVSGVGQNGDQESGRPRSKARVRDKSVLYNNVEQVPYIRQQSAYLRK</sequence>
<feature type="compositionally biased region" description="Low complexity" evidence="1">
    <location>
        <begin position="205"/>
        <end position="226"/>
    </location>
</feature>
<feature type="region of interest" description="Disordered" evidence="1">
    <location>
        <begin position="57"/>
        <end position="81"/>
    </location>
</feature>
<dbReference type="EMBL" id="AGSI01000018">
    <property type="protein sequence ID" value="EIE19725.1"/>
    <property type="molecule type" value="Genomic_DNA"/>
</dbReference>
<feature type="compositionally biased region" description="Polar residues" evidence="1">
    <location>
        <begin position="538"/>
        <end position="556"/>
    </location>
</feature>
<organism evidence="2 3">
    <name type="scientific">Coccomyxa subellipsoidea (strain C-169)</name>
    <name type="common">Green microalga</name>
    <dbReference type="NCBI Taxonomy" id="574566"/>
    <lineage>
        <taxon>Eukaryota</taxon>
        <taxon>Viridiplantae</taxon>
        <taxon>Chlorophyta</taxon>
        <taxon>core chlorophytes</taxon>
        <taxon>Trebouxiophyceae</taxon>
        <taxon>Trebouxiophyceae incertae sedis</taxon>
        <taxon>Coccomyxaceae</taxon>
        <taxon>Coccomyxa</taxon>
        <taxon>Coccomyxa subellipsoidea</taxon>
    </lineage>
</organism>